<evidence type="ECO:0000313" key="2">
    <source>
        <dbReference type="EMBL" id="RHY20470.1"/>
    </source>
</evidence>
<dbReference type="Proteomes" id="UP000285060">
    <property type="component" value="Unassembled WGS sequence"/>
</dbReference>
<reference evidence="2 3" key="1">
    <citation type="submission" date="2018-08" db="EMBL/GenBank/DDBJ databases">
        <title>Aphanomyces genome sequencing and annotation.</title>
        <authorList>
            <person name="Minardi D."/>
            <person name="Oidtmann B."/>
            <person name="Van Der Giezen M."/>
            <person name="Studholme D.J."/>
        </authorList>
    </citation>
    <scope>NUCLEOTIDE SEQUENCE [LARGE SCALE GENOMIC DNA]</scope>
    <source>
        <strain evidence="2 3">NJM0002</strain>
    </source>
</reference>
<keyword evidence="1" id="KW-0812">Transmembrane</keyword>
<evidence type="ECO:0000256" key="1">
    <source>
        <dbReference type="SAM" id="Phobius"/>
    </source>
</evidence>
<evidence type="ECO:0008006" key="4">
    <source>
        <dbReference type="Google" id="ProtNLM"/>
    </source>
</evidence>
<keyword evidence="1" id="KW-1133">Transmembrane helix</keyword>
<keyword evidence="1" id="KW-0472">Membrane</keyword>
<name>A0A3R6YWZ0_9STRA</name>
<keyword evidence="3" id="KW-1185">Reference proteome</keyword>
<comment type="caution">
    <text evidence="2">The sequence shown here is derived from an EMBL/GenBank/DDBJ whole genome shotgun (WGS) entry which is preliminary data.</text>
</comment>
<feature type="transmembrane region" description="Helical" evidence="1">
    <location>
        <begin position="58"/>
        <end position="77"/>
    </location>
</feature>
<gene>
    <name evidence="2" type="ORF">DYB32_010026</name>
</gene>
<feature type="non-terminal residue" evidence="2">
    <location>
        <position position="142"/>
    </location>
</feature>
<protein>
    <recommendedName>
        <fullName evidence="4">Polycystin domain-containing protein</fullName>
    </recommendedName>
</protein>
<dbReference type="VEuPathDB" id="FungiDB:H310_08710"/>
<sequence length="142" mass="16485">MVKRPSRPGSGSSHHVGATSDALRLTSKVSYYSTMRIHVKRVQYALEEEKRTSFYKELAVYLVFLFIMLVTVCELRVQVPFEHNDGLDQVYFSQQFPNQMSPKTIHDVNNVDDIWDWFQGVLVPGYYNTTQRNSFRVSSVQV</sequence>
<dbReference type="AlphaFoldDB" id="A0A3R6YWZ0"/>
<dbReference type="EMBL" id="QUSY01002632">
    <property type="protein sequence ID" value="RHY20470.1"/>
    <property type="molecule type" value="Genomic_DNA"/>
</dbReference>
<evidence type="ECO:0000313" key="3">
    <source>
        <dbReference type="Proteomes" id="UP000285060"/>
    </source>
</evidence>
<organism evidence="2 3">
    <name type="scientific">Aphanomyces invadans</name>
    <dbReference type="NCBI Taxonomy" id="157072"/>
    <lineage>
        <taxon>Eukaryota</taxon>
        <taxon>Sar</taxon>
        <taxon>Stramenopiles</taxon>
        <taxon>Oomycota</taxon>
        <taxon>Saprolegniomycetes</taxon>
        <taxon>Saprolegniales</taxon>
        <taxon>Verrucalvaceae</taxon>
        <taxon>Aphanomyces</taxon>
    </lineage>
</organism>
<accession>A0A3R6YWZ0</accession>
<proteinExistence type="predicted"/>